<sequence length="798" mass="92303">MNLKINIYLFLILFTNLINSNNIQNNQNISVKYKEKNEERIKINLINIEFIKDNEEENKNLVKIEIEIKGGLNEKDLLYLAKETPYLPNFCYNFTYDTNIYKKKDIVYVNNNKIIYLNEMVDDGYRLGLQTSTSPINFLLKAMPKPNNYCFLWHLGHLTLFLLISKLNAQQKQQLRSVPIPLHMDEMLSAGRQIYDRQSTPTQNIGLPTNVKLAIYIEGIGSFRTHTMDFQLDVYLQQFWKDPRLAHNEKSRILIRDRAILNRIWHPDVYFANARIAQFHEVTQPNFLLWIDPDGSILYDTRVSMVVICAMNLKNFPLDSQWCHLRILSYAYDIHHLKIEWVDQEPITKNVNITMSDMDIVKLVPGTCDGNYSTGVWSCVTAEFFVSRELTHHILQTYVPTTLIVVSHQLVQFLARCRTTMAAAGLLDEKEENGHSKSGCVAFLYKILHQFCKHKRLILSKEQSWTKSEESKTKSSFWHNWKSNRLKRQMLVDIEEGKVCDGNSGKEENNFCTNRKRSSAKKLIAIEKEVTTPNSYNGWGNSPQLQLLSTKNLNRHEKLIQNPFSNVPLIVCNESEDEEEENERNNNDVRKETQPKQRNAVDQREAARLANWAKPELSCEALLFQGSRTEDMSLESQSQYSSDQNKLKRAVSTLFSSNYSPQTIITSRKQSTVPLKVESSSSKSAMGLEPPISRPLSRRASAMASLLDPINIGSGERRESFTSTTPNLGSQTSGDNIQQTTLTPRSKWRHAIRKLQMNKREAGRMQAKKIDAWSRWAFPLSYFSFHAAYWYYYLRLAA</sequence>
<evidence type="ECO:0000259" key="7">
    <source>
        <dbReference type="Pfam" id="PF02931"/>
    </source>
</evidence>
<dbReference type="InterPro" id="IPR036734">
    <property type="entry name" value="Neur_chan_lig-bd_sf"/>
</dbReference>
<comment type="subcellular location">
    <subcellularLocation>
        <location evidence="1">Membrane</location>
        <topology evidence="1">Multi-pass membrane protein</topology>
    </subcellularLocation>
</comment>
<dbReference type="GO" id="GO:0016020">
    <property type="term" value="C:membrane"/>
    <property type="evidence" value="ECO:0007669"/>
    <property type="project" value="UniProtKB-SubCell"/>
</dbReference>
<dbReference type="PRINTS" id="PR00252">
    <property type="entry name" value="NRIONCHANNEL"/>
</dbReference>
<keyword evidence="5" id="KW-0732">Signal</keyword>
<dbReference type="FunFam" id="2.70.170.10:FF:000045">
    <property type="entry name" value="Predicted protein"/>
    <property type="match status" value="1"/>
</dbReference>
<evidence type="ECO:0000256" key="6">
    <source>
        <dbReference type="SAM" id="MobiDB-lite"/>
    </source>
</evidence>
<dbReference type="Gene3D" id="2.70.170.10">
    <property type="entry name" value="Neurotransmitter-gated ion-channel ligand-binding domain"/>
    <property type="match status" value="1"/>
</dbReference>
<dbReference type="InterPro" id="IPR006202">
    <property type="entry name" value="Neur_chan_lig-bd"/>
</dbReference>
<feature type="chain" id="PRO_5038170555" evidence="5">
    <location>
        <begin position="21"/>
        <end position="798"/>
    </location>
</feature>
<name>A0A915P4C2_9BILA</name>
<evidence type="ECO:0000256" key="5">
    <source>
        <dbReference type="RuleBase" id="RU000687"/>
    </source>
</evidence>
<keyword evidence="4 5" id="KW-0472">Membrane</keyword>
<feature type="region of interest" description="Disordered" evidence="6">
    <location>
        <begin position="575"/>
        <end position="604"/>
    </location>
</feature>
<reference evidence="9" key="1">
    <citation type="submission" date="2022-11" db="UniProtKB">
        <authorList>
            <consortium name="WormBaseParasite"/>
        </authorList>
    </citation>
    <scope>IDENTIFICATION</scope>
</reference>
<comment type="similarity">
    <text evidence="5">Belongs to the ligand-gated ion channel (TC 1.A.9) family.</text>
</comment>
<organism evidence="8 9">
    <name type="scientific">Meloidogyne floridensis</name>
    <dbReference type="NCBI Taxonomy" id="298350"/>
    <lineage>
        <taxon>Eukaryota</taxon>
        <taxon>Metazoa</taxon>
        <taxon>Ecdysozoa</taxon>
        <taxon>Nematoda</taxon>
        <taxon>Chromadorea</taxon>
        <taxon>Rhabditida</taxon>
        <taxon>Tylenchina</taxon>
        <taxon>Tylenchomorpha</taxon>
        <taxon>Tylenchoidea</taxon>
        <taxon>Meloidogynidae</taxon>
        <taxon>Meloidogyninae</taxon>
        <taxon>Meloidogyne</taxon>
    </lineage>
</organism>
<dbReference type="PROSITE" id="PS00236">
    <property type="entry name" value="NEUROTR_ION_CHANNEL"/>
    <property type="match status" value="1"/>
</dbReference>
<dbReference type="Gene3D" id="1.20.58.390">
    <property type="entry name" value="Neurotransmitter-gated ion-channel transmembrane domain"/>
    <property type="match status" value="1"/>
</dbReference>
<evidence type="ECO:0000313" key="8">
    <source>
        <dbReference type="Proteomes" id="UP000887560"/>
    </source>
</evidence>
<keyword evidence="5" id="KW-0813">Transport</keyword>
<evidence type="ECO:0000256" key="4">
    <source>
        <dbReference type="ARBA" id="ARBA00023136"/>
    </source>
</evidence>
<keyword evidence="2 5" id="KW-0812">Transmembrane</keyword>
<dbReference type="GO" id="GO:0005230">
    <property type="term" value="F:extracellular ligand-gated monoatomic ion channel activity"/>
    <property type="evidence" value="ECO:0007669"/>
    <property type="project" value="InterPro"/>
</dbReference>
<feature type="domain" description="Neurotransmitter-gated ion-channel ligand-binding" evidence="7">
    <location>
        <begin position="193"/>
        <end position="360"/>
    </location>
</feature>
<dbReference type="CDD" id="cd18987">
    <property type="entry name" value="LGIC_ECD_anion"/>
    <property type="match status" value="1"/>
</dbReference>
<dbReference type="InterPro" id="IPR038050">
    <property type="entry name" value="Neuro_actylchol_rec"/>
</dbReference>
<dbReference type="AlphaFoldDB" id="A0A915P4C2"/>
<accession>A0A915P4C2</accession>
<evidence type="ECO:0000256" key="2">
    <source>
        <dbReference type="ARBA" id="ARBA00022692"/>
    </source>
</evidence>
<evidence type="ECO:0000256" key="3">
    <source>
        <dbReference type="ARBA" id="ARBA00022989"/>
    </source>
</evidence>
<dbReference type="SUPFAM" id="SSF63712">
    <property type="entry name" value="Nicotinic receptor ligand binding domain-like"/>
    <property type="match status" value="1"/>
</dbReference>
<proteinExistence type="inferred from homology"/>
<dbReference type="Pfam" id="PF02931">
    <property type="entry name" value="Neur_chan_LBD"/>
    <property type="match status" value="1"/>
</dbReference>
<feature type="signal peptide" evidence="5">
    <location>
        <begin position="1"/>
        <end position="20"/>
    </location>
</feature>
<feature type="compositionally biased region" description="Polar residues" evidence="6">
    <location>
        <begin position="721"/>
        <end position="738"/>
    </location>
</feature>
<feature type="compositionally biased region" description="Basic and acidic residues" evidence="6">
    <location>
        <begin position="583"/>
        <end position="604"/>
    </location>
</feature>
<dbReference type="SUPFAM" id="SSF90112">
    <property type="entry name" value="Neurotransmitter-gated ion-channel transmembrane pore"/>
    <property type="match status" value="1"/>
</dbReference>
<dbReference type="InterPro" id="IPR036719">
    <property type="entry name" value="Neuro-gated_channel_TM_sf"/>
</dbReference>
<feature type="region of interest" description="Disordered" evidence="6">
    <location>
        <begin position="713"/>
        <end position="738"/>
    </location>
</feature>
<protein>
    <submittedName>
        <fullName evidence="9">Neurotransmitter-gated ion-channel ligand-binding domain-containing protein</fullName>
    </submittedName>
</protein>
<evidence type="ECO:0000313" key="9">
    <source>
        <dbReference type="WBParaSite" id="scf7180000422547.g9192"/>
    </source>
</evidence>
<comment type="caution">
    <text evidence="5">Lacks conserved residue(s) required for the propagation of feature annotation.</text>
</comment>
<dbReference type="Proteomes" id="UP000887560">
    <property type="component" value="Unplaced"/>
</dbReference>
<keyword evidence="5" id="KW-0407">Ion channel</keyword>
<dbReference type="InterPro" id="IPR018000">
    <property type="entry name" value="Neurotransmitter_ion_chnl_CS"/>
</dbReference>
<keyword evidence="3 5" id="KW-1133">Transmembrane helix</keyword>
<dbReference type="WBParaSite" id="scf7180000422547.g9192">
    <property type="protein sequence ID" value="scf7180000422547.g9192"/>
    <property type="gene ID" value="scf7180000422547.g9192"/>
</dbReference>
<keyword evidence="8" id="KW-1185">Reference proteome</keyword>
<evidence type="ECO:0000256" key="1">
    <source>
        <dbReference type="ARBA" id="ARBA00004141"/>
    </source>
</evidence>
<dbReference type="InterPro" id="IPR006201">
    <property type="entry name" value="Neur_channel"/>
</dbReference>
<feature type="transmembrane region" description="Helical" evidence="5">
    <location>
        <begin position="773"/>
        <end position="792"/>
    </location>
</feature>
<keyword evidence="5" id="KW-0406">Ion transport</keyword>
<dbReference type="GO" id="GO:0004888">
    <property type="term" value="F:transmembrane signaling receptor activity"/>
    <property type="evidence" value="ECO:0007669"/>
    <property type="project" value="InterPro"/>
</dbReference>
<dbReference type="PANTHER" id="PTHR18945">
    <property type="entry name" value="NEUROTRANSMITTER GATED ION CHANNEL"/>
    <property type="match status" value="1"/>
</dbReference>